<evidence type="ECO:0000256" key="4">
    <source>
        <dbReference type="ARBA" id="ARBA00022989"/>
    </source>
</evidence>
<comment type="domain">
    <text evidence="7">The DHHC domain is required for palmitoyltransferase activity.</text>
</comment>
<dbReference type="Pfam" id="PF01529">
    <property type="entry name" value="DHHC"/>
    <property type="match status" value="1"/>
</dbReference>
<keyword evidence="2 7" id="KW-0808">Transferase</keyword>
<feature type="transmembrane region" description="Helical" evidence="7">
    <location>
        <begin position="166"/>
        <end position="192"/>
    </location>
</feature>
<dbReference type="PANTHER" id="PTHR22883:SF22">
    <property type="entry name" value="PALMITOYLTRANSFERASE ZDHHC11-RELATED"/>
    <property type="match status" value="1"/>
</dbReference>
<dbReference type="GO" id="GO:0005794">
    <property type="term" value="C:Golgi apparatus"/>
    <property type="evidence" value="ECO:0007669"/>
    <property type="project" value="TreeGrafter"/>
</dbReference>
<comment type="subcellular location">
    <subcellularLocation>
        <location evidence="1">Membrane</location>
        <topology evidence="1">Multi-pass membrane protein</topology>
    </subcellularLocation>
</comment>
<dbReference type="GO" id="GO:0019706">
    <property type="term" value="F:protein-cysteine S-palmitoyltransferase activity"/>
    <property type="evidence" value="ECO:0007669"/>
    <property type="project" value="UniProtKB-EC"/>
</dbReference>
<sequence length="363" mass="40753">MNCLRWRFRRTAPETAISHDELAFRHPRINGWSCPPGASQLVGWLVYGFLATVSFGIHIPLLPQPWHHVAYATLGAVFVVHFFTHVAAVTVDPADASVRAKVDYSSPLPRFDRSKQPHVIKDQHCFLCDVQVSGPRVKHCSSCNKCVEDFDHHCKWLNTCVGGRNYWLFFSALVSALVGVLLLFMLILFIFVQHIRDPQILRTAPQLGALPENSTWLLFLPFAPIETSSAAFLTITFIVLMLSTICLVLLSHLLCFHLYLFHKGISTFEYVKLKKQEKSRSQDLESKKPWGSKRLSKTPQVMPCILFITVSLVICLAGEISMNAIKNWKAIDENDTQSGCGTSFPEARDPLGSSVMSANHSSE</sequence>
<feature type="transmembrane region" description="Helical" evidence="7">
    <location>
        <begin position="69"/>
        <end position="91"/>
    </location>
</feature>
<evidence type="ECO:0000256" key="7">
    <source>
        <dbReference type="RuleBase" id="RU079119"/>
    </source>
</evidence>
<evidence type="ECO:0000313" key="10">
    <source>
        <dbReference type="Ensembl" id="ENSOSIP00000010274.1"/>
    </source>
</evidence>
<keyword evidence="3 7" id="KW-0812">Transmembrane</keyword>
<feature type="domain" description="Palmitoyltransferase DHHC" evidence="9">
    <location>
        <begin position="121"/>
        <end position="272"/>
    </location>
</feature>
<keyword evidence="6 7" id="KW-0012">Acyltransferase</keyword>
<dbReference type="GO" id="GO:0016020">
    <property type="term" value="C:membrane"/>
    <property type="evidence" value="ECO:0007669"/>
    <property type="project" value="UniProtKB-SubCell"/>
</dbReference>
<keyword evidence="4 7" id="KW-1133">Transmembrane helix</keyword>
<organism evidence="10 11">
    <name type="scientific">Oryzias sinensis</name>
    <name type="common">Chinese medaka</name>
    <dbReference type="NCBI Taxonomy" id="183150"/>
    <lineage>
        <taxon>Eukaryota</taxon>
        <taxon>Metazoa</taxon>
        <taxon>Chordata</taxon>
        <taxon>Craniata</taxon>
        <taxon>Vertebrata</taxon>
        <taxon>Euteleostomi</taxon>
        <taxon>Actinopterygii</taxon>
        <taxon>Neopterygii</taxon>
        <taxon>Teleostei</taxon>
        <taxon>Neoteleostei</taxon>
        <taxon>Acanthomorphata</taxon>
        <taxon>Ovalentaria</taxon>
        <taxon>Atherinomorphae</taxon>
        <taxon>Beloniformes</taxon>
        <taxon>Adrianichthyidae</taxon>
        <taxon>Oryziinae</taxon>
        <taxon>Oryzias</taxon>
    </lineage>
</organism>
<evidence type="ECO:0000256" key="2">
    <source>
        <dbReference type="ARBA" id="ARBA00022679"/>
    </source>
</evidence>
<dbReference type="Ensembl" id="ENSOSIT00000010926.1">
    <property type="protein sequence ID" value="ENSOSIP00000010274.1"/>
    <property type="gene ID" value="ENSOSIG00000006342.1"/>
</dbReference>
<proteinExistence type="inferred from homology"/>
<evidence type="ECO:0000256" key="3">
    <source>
        <dbReference type="ARBA" id="ARBA00022692"/>
    </source>
</evidence>
<dbReference type="GeneTree" id="ENSGT00940000161608"/>
<dbReference type="Proteomes" id="UP000694383">
    <property type="component" value="Unplaced"/>
</dbReference>
<dbReference type="InterPro" id="IPR001594">
    <property type="entry name" value="Palmitoyltrfase_DHHC"/>
</dbReference>
<evidence type="ECO:0000259" key="9">
    <source>
        <dbReference type="Pfam" id="PF01529"/>
    </source>
</evidence>
<dbReference type="InterPro" id="IPR039859">
    <property type="entry name" value="PFA4/ZDH16/20/ERF2-like"/>
</dbReference>
<accession>A0A8C7XB24</accession>
<keyword evidence="11" id="KW-1185">Reference proteome</keyword>
<evidence type="ECO:0000256" key="8">
    <source>
        <dbReference type="SAM" id="MobiDB-lite"/>
    </source>
</evidence>
<evidence type="ECO:0000256" key="5">
    <source>
        <dbReference type="ARBA" id="ARBA00023136"/>
    </source>
</evidence>
<dbReference type="AlphaFoldDB" id="A0A8C7XB24"/>
<comment type="similarity">
    <text evidence="7">Belongs to the DHHC palmitoyltransferase family.</text>
</comment>
<dbReference type="PANTHER" id="PTHR22883">
    <property type="entry name" value="ZINC FINGER DHHC DOMAIN CONTAINING PROTEIN"/>
    <property type="match status" value="1"/>
</dbReference>
<feature type="transmembrane region" description="Helical" evidence="7">
    <location>
        <begin position="230"/>
        <end position="260"/>
    </location>
</feature>
<protein>
    <recommendedName>
        <fullName evidence="7">Palmitoyltransferase</fullName>
        <ecNumber evidence="7">2.3.1.225</ecNumber>
    </recommendedName>
</protein>
<reference evidence="10" key="1">
    <citation type="submission" date="2025-08" db="UniProtKB">
        <authorList>
            <consortium name="Ensembl"/>
        </authorList>
    </citation>
    <scope>IDENTIFICATION</scope>
</reference>
<dbReference type="PROSITE" id="PS50216">
    <property type="entry name" value="DHHC"/>
    <property type="match status" value="1"/>
</dbReference>
<evidence type="ECO:0000256" key="6">
    <source>
        <dbReference type="ARBA" id="ARBA00023315"/>
    </source>
</evidence>
<dbReference type="GO" id="GO:0006612">
    <property type="term" value="P:protein targeting to membrane"/>
    <property type="evidence" value="ECO:0007669"/>
    <property type="project" value="TreeGrafter"/>
</dbReference>
<reference evidence="10" key="2">
    <citation type="submission" date="2025-09" db="UniProtKB">
        <authorList>
            <consortium name="Ensembl"/>
        </authorList>
    </citation>
    <scope>IDENTIFICATION</scope>
</reference>
<feature type="compositionally biased region" description="Polar residues" evidence="8">
    <location>
        <begin position="354"/>
        <end position="363"/>
    </location>
</feature>
<feature type="transmembrane region" description="Helical" evidence="7">
    <location>
        <begin position="300"/>
        <end position="320"/>
    </location>
</feature>
<comment type="catalytic activity">
    <reaction evidence="7">
        <text>L-cysteinyl-[protein] + hexadecanoyl-CoA = S-hexadecanoyl-L-cysteinyl-[protein] + CoA</text>
        <dbReference type="Rhea" id="RHEA:36683"/>
        <dbReference type="Rhea" id="RHEA-COMP:10131"/>
        <dbReference type="Rhea" id="RHEA-COMP:11032"/>
        <dbReference type="ChEBI" id="CHEBI:29950"/>
        <dbReference type="ChEBI" id="CHEBI:57287"/>
        <dbReference type="ChEBI" id="CHEBI:57379"/>
        <dbReference type="ChEBI" id="CHEBI:74151"/>
        <dbReference type="EC" id="2.3.1.225"/>
    </reaction>
</comment>
<dbReference type="EC" id="2.3.1.225" evidence="7"/>
<evidence type="ECO:0000313" key="11">
    <source>
        <dbReference type="Proteomes" id="UP000694383"/>
    </source>
</evidence>
<feature type="transmembrane region" description="Helical" evidence="7">
    <location>
        <begin position="41"/>
        <end position="62"/>
    </location>
</feature>
<feature type="region of interest" description="Disordered" evidence="8">
    <location>
        <begin position="342"/>
        <end position="363"/>
    </location>
</feature>
<name>A0A8C7XB24_9TELE</name>
<keyword evidence="5 7" id="KW-0472">Membrane</keyword>
<dbReference type="GO" id="GO:0005783">
    <property type="term" value="C:endoplasmic reticulum"/>
    <property type="evidence" value="ECO:0007669"/>
    <property type="project" value="TreeGrafter"/>
</dbReference>
<evidence type="ECO:0000256" key="1">
    <source>
        <dbReference type="ARBA" id="ARBA00004141"/>
    </source>
</evidence>